<keyword evidence="2" id="KW-0204">Cytolysis</keyword>
<name>A0AAW3SPY2_9GAMM</name>
<evidence type="ECO:0000256" key="2">
    <source>
        <dbReference type="RuleBase" id="RU368102"/>
    </source>
</evidence>
<gene>
    <name evidence="4" type="ORF">H2Y56_03840</name>
    <name evidence="3" type="ORF">H2Y57_07360</name>
</gene>
<dbReference type="GO" id="GO:0005737">
    <property type="term" value="C:cytoplasm"/>
    <property type="evidence" value="ECO:0007669"/>
    <property type="project" value="UniProtKB-SubCell"/>
</dbReference>
<sequence>MEFIKKISNEKINTSDYEKLGFAVACMLMNRNYSLYHIKTLQQWTQKAISHNQFKVFFNNTNHPIGYMTWAFLREDTLSRLSQDPLFLLHDSEWDEGGTLCIMDFCCKPGSAIYCINDLKKLPPINTAKKVVWRSRKTGKILCKDNTRMHG</sequence>
<dbReference type="Proteomes" id="UP000530038">
    <property type="component" value="Unassembled WGS sequence"/>
</dbReference>
<keyword evidence="2" id="KW-0012">Acyltransferase</keyword>
<evidence type="ECO:0000313" key="6">
    <source>
        <dbReference type="Proteomes" id="UP000557749"/>
    </source>
</evidence>
<dbReference type="EMBL" id="JACERK010000001">
    <property type="protein sequence ID" value="MBA5231248.1"/>
    <property type="molecule type" value="Genomic_DNA"/>
</dbReference>
<comment type="similarity">
    <text evidence="1 2">Belongs to the RTX toxin acyltransferase family.</text>
</comment>
<dbReference type="GeneID" id="67794249"/>
<proteinExistence type="inferred from homology"/>
<dbReference type="GO" id="GO:0031640">
    <property type="term" value="P:killing of cells of another organism"/>
    <property type="evidence" value="ECO:0007669"/>
    <property type="project" value="UniProtKB-KW"/>
</dbReference>
<keyword evidence="2" id="KW-0808">Transferase</keyword>
<dbReference type="Pfam" id="PF02794">
    <property type="entry name" value="HlyC"/>
    <property type="match status" value="1"/>
</dbReference>
<dbReference type="GO" id="GO:0016746">
    <property type="term" value="F:acyltransferase activity"/>
    <property type="evidence" value="ECO:0007669"/>
    <property type="project" value="UniProtKB-UniRule"/>
</dbReference>
<keyword evidence="5" id="KW-1185">Reference proteome</keyword>
<comment type="subcellular location">
    <subcellularLocation>
        <location evidence="2">Cytoplasm</location>
    </subcellularLocation>
</comment>
<dbReference type="EC" id="2.3.1.-" evidence="2"/>
<comment type="function">
    <text evidence="2">Involved in fatty acylation of protoxin at internal lysine residues, thereby converting it to the active toxin.</text>
</comment>
<dbReference type="GO" id="GO:0009404">
    <property type="term" value="P:toxin metabolic process"/>
    <property type="evidence" value="ECO:0007669"/>
    <property type="project" value="UniProtKB-UniRule"/>
</dbReference>
<reference evidence="5 6" key="1">
    <citation type="submission" date="2020-07" db="EMBL/GenBank/DDBJ databases">
        <title>Characterization of Pectobacterium aroidearum strains causing soft rot on Amorphophallus konjac.</title>
        <authorList>
            <person name="Xie H."/>
        </authorList>
    </citation>
    <scope>NUCLEOTIDE SEQUENCE [LARGE SCALE GENOMIC DNA]</scope>
    <source>
        <strain evidence="4 5">MY10</strain>
        <strain evidence="3 6">MY7</strain>
    </source>
</reference>
<organism evidence="3 6">
    <name type="scientific">Pectobacterium aroidearum</name>
    <dbReference type="NCBI Taxonomy" id="1201031"/>
    <lineage>
        <taxon>Bacteria</taxon>
        <taxon>Pseudomonadati</taxon>
        <taxon>Pseudomonadota</taxon>
        <taxon>Gammaproteobacteria</taxon>
        <taxon>Enterobacterales</taxon>
        <taxon>Pectobacteriaceae</taxon>
        <taxon>Pectobacterium</taxon>
    </lineage>
</organism>
<keyword evidence="2" id="KW-0963">Cytoplasm</keyword>
<dbReference type="AlphaFoldDB" id="A0AAW3SPY2"/>
<evidence type="ECO:0000313" key="3">
    <source>
        <dbReference type="EMBL" id="MBA5203506.1"/>
    </source>
</evidence>
<dbReference type="RefSeq" id="WP_181828669.1">
    <property type="nucleotide sequence ID" value="NZ_CP065044.1"/>
</dbReference>
<evidence type="ECO:0000313" key="5">
    <source>
        <dbReference type="Proteomes" id="UP000530038"/>
    </source>
</evidence>
<evidence type="ECO:0000256" key="1">
    <source>
        <dbReference type="ARBA" id="ARBA00005686"/>
    </source>
</evidence>
<dbReference type="Proteomes" id="UP000557749">
    <property type="component" value="Unassembled WGS sequence"/>
</dbReference>
<accession>A0AAW3SPY2</accession>
<dbReference type="EMBL" id="JACERJ010000003">
    <property type="protein sequence ID" value="MBA5203506.1"/>
    <property type="molecule type" value="Genomic_DNA"/>
</dbReference>
<evidence type="ECO:0000313" key="4">
    <source>
        <dbReference type="EMBL" id="MBA5231248.1"/>
    </source>
</evidence>
<protein>
    <recommendedName>
        <fullName evidence="2">RTX toxin-activating lysine-acyltransferase</fullName>
        <ecNumber evidence="2">2.3.1.-</ecNumber>
    </recommendedName>
</protein>
<comment type="caution">
    <text evidence="3">The sequence shown here is derived from an EMBL/GenBank/DDBJ whole genome shotgun (WGS) entry which is preliminary data.</text>
</comment>
<dbReference type="InterPro" id="IPR003996">
    <property type="entry name" value="RTX_toxin-activating_protC_bac"/>
</dbReference>